<protein>
    <submittedName>
        <fullName evidence="1">Uncharacterized protein</fullName>
    </submittedName>
</protein>
<dbReference type="Proteomes" id="UP001148662">
    <property type="component" value="Unassembled WGS sequence"/>
</dbReference>
<evidence type="ECO:0000313" key="1">
    <source>
        <dbReference type="EMBL" id="KAJ3552700.1"/>
    </source>
</evidence>
<dbReference type="EMBL" id="JANHOG010000629">
    <property type="protein sequence ID" value="KAJ3552700.1"/>
    <property type="molecule type" value="Genomic_DNA"/>
</dbReference>
<evidence type="ECO:0000313" key="2">
    <source>
        <dbReference type="Proteomes" id="UP001148662"/>
    </source>
</evidence>
<keyword evidence="2" id="KW-1185">Reference proteome</keyword>
<accession>A0ACC1T439</accession>
<sequence>MMVHLAHSEVLELEPLLVFEKGHCSNQEMSLPSEGHDYTDGKEIEKVDYHPVLASESSTEPSVKERQLVRKFDSRILSTLCIIYLFAYLDRSNLGNARLQGLPQDTLGGDPTGKLFDWVNSAFYFSYSTGFDFAGLLVARVSLGVFEAAFAPGIPIYLSLWYTKHELGLRLAYFFGFAAVAGAFGGLIAFGIQQASTSIANWRLLFLVEGVPTIALGVIALFLLPDRPEETSYLSGEERLLQLERMNRGITADVGRSLNKEHIKRAFKDWRVYATGVIFFGANCALASISAFLPTIIKTFGFTNARAQLLTVPPYAVSAVVMGLTSYASDRLQNRGLCIAFSATLGAIGYVLLLVVANNDHVRYFATFCIVSGTYTVIGVVIAWFAHNLGSESKKAAGIPLYMSIGQCGSVLGSHIFPATEGPRYIKGFAVSCALEFLAAIMAIILHISYRIDNAARDRKYGKVHDTEATVETRELADQTCFLPELVTISSDLIRFEPDRLRYGHVHSLIKKARAASRRGPHRARPEIPFSLRACETSGWRPSISRASVGASIVSKNATSGFRSAYLRPCTQTELDAVQQMENLQRYLELELAIRLIVCIAESRDVLRAFLEKRWRSIRLVYALGEFGCLKSEPLWASSERDHYGQPHNLHLPSLLSSSQKN</sequence>
<comment type="caution">
    <text evidence="1">The sequence shown here is derived from an EMBL/GenBank/DDBJ whole genome shotgun (WGS) entry which is preliminary data.</text>
</comment>
<proteinExistence type="predicted"/>
<reference evidence="1" key="1">
    <citation type="submission" date="2022-07" db="EMBL/GenBank/DDBJ databases">
        <title>Genome Sequence of Phlebia brevispora.</title>
        <authorList>
            <person name="Buettner E."/>
        </authorList>
    </citation>
    <scope>NUCLEOTIDE SEQUENCE</scope>
    <source>
        <strain evidence="1">MPL23</strain>
    </source>
</reference>
<organism evidence="1 2">
    <name type="scientific">Phlebia brevispora</name>
    <dbReference type="NCBI Taxonomy" id="194682"/>
    <lineage>
        <taxon>Eukaryota</taxon>
        <taxon>Fungi</taxon>
        <taxon>Dikarya</taxon>
        <taxon>Basidiomycota</taxon>
        <taxon>Agaricomycotina</taxon>
        <taxon>Agaricomycetes</taxon>
        <taxon>Polyporales</taxon>
        <taxon>Meruliaceae</taxon>
        <taxon>Phlebia</taxon>
    </lineage>
</organism>
<gene>
    <name evidence="1" type="ORF">NM688_g4015</name>
</gene>
<name>A0ACC1T439_9APHY</name>